<evidence type="ECO:0000313" key="2">
    <source>
        <dbReference type="EMBL" id="JAG17549.1"/>
    </source>
</evidence>
<sequence>MMLLLQDLLYYWWHRLCHGSGGRLLCTVHRVYHRDVVPTQGLETAFQLHILDCVCIMATHVVCVVLLTHTYTNRFVYGVCSMCLNMVRHSRYDVQVSALYSTRHTDVHFRTHQWWWQQQQLEGTSGIWKGDVNCTNFGQLALWDYVFRTHSNQYPVGSTASSTVVALPRSPLSLLNTPHVSTIPTSVRALRDTTSALVLTKLCIENCSVEPSAPLEPMSIVT</sequence>
<protein>
    <submittedName>
        <fullName evidence="2">Methylsterol monooxygenase 1</fullName>
    </submittedName>
</protein>
<evidence type="ECO:0000259" key="1">
    <source>
        <dbReference type="Pfam" id="PF04116"/>
    </source>
</evidence>
<dbReference type="AlphaFoldDB" id="A0A0A9XC31"/>
<reference evidence="2" key="2">
    <citation type="submission" date="2014-07" db="EMBL/GenBank/DDBJ databases">
        <authorList>
            <person name="Hull J."/>
        </authorList>
    </citation>
    <scope>NUCLEOTIDE SEQUENCE</scope>
</reference>
<name>A0A0A9XC31_LYGHE</name>
<dbReference type="InterPro" id="IPR006694">
    <property type="entry name" value="Fatty_acid_hydroxylase"/>
</dbReference>
<reference evidence="2" key="1">
    <citation type="journal article" date="2014" name="PLoS ONE">
        <title>Transcriptome-Based Identification of ABC Transporters in the Western Tarnished Plant Bug Lygus hesperus.</title>
        <authorList>
            <person name="Hull J.J."/>
            <person name="Chaney K."/>
            <person name="Geib S.M."/>
            <person name="Fabrick J.A."/>
            <person name="Brent C.S."/>
            <person name="Walsh D."/>
            <person name="Lavine L.C."/>
        </authorList>
    </citation>
    <scope>NUCLEOTIDE SEQUENCE</scope>
</reference>
<dbReference type="GO" id="GO:0004497">
    <property type="term" value="F:monooxygenase activity"/>
    <property type="evidence" value="ECO:0007669"/>
    <property type="project" value="UniProtKB-KW"/>
</dbReference>
<gene>
    <name evidence="2" type="primary">MSMO1</name>
    <name evidence="2" type="ORF">CM83_3043</name>
</gene>
<organism evidence="2">
    <name type="scientific">Lygus hesperus</name>
    <name type="common">Western plant bug</name>
    <dbReference type="NCBI Taxonomy" id="30085"/>
    <lineage>
        <taxon>Eukaryota</taxon>
        <taxon>Metazoa</taxon>
        <taxon>Ecdysozoa</taxon>
        <taxon>Arthropoda</taxon>
        <taxon>Hexapoda</taxon>
        <taxon>Insecta</taxon>
        <taxon>Pterygota</taxon>
        <taxon>Neoptera</taxon>
        <taxon>Paraneoptera</taxon>
        <taxon>Hemiptera</taxon>
        <taxon>Heteroptera</taxon>
        <taxon>Panheteroptera</taxon>
        <taxon>Cimicomorpha</taxon>
        <taxon>Miridae</taxon>
        <taxon>Mirini</taxon>
        <taxon>Lygus</taxon>
    </lineage>
</organism>
<accession>A0A0A9XC31</accession>
<dbReference type="EMBL" id="GBHO01026055">
    <property type="protein sequence ID" value="JAG17549.1"/>
    <property type="molecule type" value="Transcribed_RNA"/>
</dbReference>
<dbReference type="Pfam" id="PF04116">
    <property type="entry name" value="FA_hydroxylase"/>
    <property type="match status" value="1"/>
</dbReference>
<dbReference type="GO" id="GO:0005506">
    <property type="term" value="F:iron ion binding"/>
    <property type="evidence" value="ECO:0007669"/>
    <property type="project" value="InterPro"/>
</dbReference>
<keyword evidence="2" id="KW-0503">Monooxygenase</keyword>
<feature type="domain" description="Fatty acid hydroxylase" evidence="1">
    <location>
        <begin position="2"/>
        <end position="149"/>
    </location>
</feature>
<dbReference type="GO" id="GO:0008610">
    <property type="term" value="P:lipid biosynthetic process"/>
    <property type="evidence" value="ECO:0007669"/>
    <property type="project" value="InterPro"/>
</dbReference>
<keyword evidence="2" id="KW-0560">Oxidoreductase</keyword>
<proteinExistence type="predicted"/>